<sequence length="207" mass="23055">MADIPDAVRHEIVVELYKRLDEMQWEQFSSSESTAAYQRFVSDPAVGGRLGTYMPRGQIRVWIKDGPAKEYRRALEGVGRYAPFTSRQYPGPQSIIDGSIGSGWLVRLESLDHKPMRCQAAKGDEVRFVTWGAFANLKELIWTGAVHIASGSAIGFDVVVTKPSIAPLPPDDWRFVRDLCGVIGAVPHQVTNAARRKQVWSAPVFKD</sequence>
<gene>
    <name evidence="1" type="ORF">ACFP71_03980</name>
</gene>
<keyword evidence="2" id="KW-1185">Reference proteome</keyword>
<proteinExistence type="predicted"/>
<evidence type="ECO:0000313" key="2">
    <source>
        <dbReference type="Proteomes" id="UP001596305"/>
    </source>
</evidence>
<organism evidence="1 2">
    <name type="scientific">Oerskovia paurometabola</name>
    <dbReference type="NCBI Taxonomy" id="162170"/>
    <lineage>
        <taxon>Bacteria</taxon>
        <taxon>Bacillati</taxon>
        <taxon>Actinomycetota</taxon>
        <taxon>Actinomycetes</taxon>
        <taxon>Micrococcales</taxon>
        <taxon>Cellulomonadaceae</taxon>
        <taxon>Oerskovia</taxon>
    </lineage>
</organism>
<accession>A0ABW1X666</accession>
<dbReference type="EMBL" id="JBHSTM010000002">
    <property type="protein sequence ID" value="MFC6423969.1"/>
    <property type="molecule type" value="Genomic_DNA"/>
</dbReference>
<dbReference type="RefSeq" id="WP_204807022.1">
    <property type="nucleotide sequence ID" value="NZ_BAAAIY010000005.1"/>
</dbReference>
<reference evidence="2" key="1">
    <citation type="journal article" date="2019" name="Int. J. Syst. Evol. Microbiol.">
        <title>The Global Catalogue of Microorganisms (GCM) 10K type strain sequencing project: providing services to taxonomists for standard genome sequencing and annotation.</title>
        <authorList>
            <consortium name="The Broad Institute Genomics Platform"/>
            <consortium name="The Broad Institute Genome Sequencing Center for Infectious Disease"/>
            <person name="Wu L."/>
            <person name="Ma J."/>
        </authorList>
    </citation>
    <scope>NUCLEOTIDE SEQUENCE [LARGE SCALE GENOMIC DNA]</scope>
    <source>
        <strain evidence="2">CCUG 47105</strain>
    </source>
</reference>
<protein>
    <submittedName>
        <fullName evidence="1">Uncharacterized protein</fullName>
    </submittedName>
</protein>
<evidence type="ECO:0000313" key="1">
    <source>
        <dbReference type="EMBL" id="MFC6423969.1"/>
    </source>
</evidence>
<comment type="caution">
    <text evidence="1">The sequence shown here is derived from an EMBL/GenBank/DDBJ whole genome shotgun (WGS) entry which is preliminary data.</text>
</comment>
<dbReference type="Proteomes" id="UP001596305">
    <property type="component" value="Unassembled WGS sequence"/>
</dbReference>
<name>A0ABW1X666_9CELL</name>